<gene>
    <name evidence="2" type="ORF">ZIOFF_013415</name>
</gene>
<feature type="compositionally biased region" description="Low complexity" evidence="1">
    <location>
        <begin position="26"/>
        <end position="36"/>
    </location>
</feature>
<keyword evidence="3" id="KW-1185">Reference proteome</keyword>
<evidence type="ECO:0000313" key="3">
    <source>
        <dbReference type="Proteomes" id="UP000734854"/>
    </source>
</evidence>
<dbReference type="AlphaFoldDB" id="A0A8J5HLD4"/>
<reference evidence="2 3" key="1">
    <citation type="submission" date="2020-08" db="EMBL/GenBank/DDBJ databases">
        <title>Plant Genome Project.</title>
        <authorList>
            <person name="Zhang R.-G."/>
        </authorList>
    </citation>
    <scope>NUCLEOTIDE SEQUENCE [LARGE SCALE GENOMIC DNA]</scope>
    <source>
        <tissue evidence="2">Rhizome</tissue>
    </source>
</reference>
<comment type="caution">
    <text evidence="2">The sequence shown here is derived from an EMBL/GenBank/DDBJ whole genome shotgun (WGS) entry which is preliminary data.</text>
</comment>
<organism evidence="2 3">
    <name type="scientific">Zingiber officinale</name>
    <name type="common">Ginger</name>
    <name type="synonym">Amomum zingiber</name>
    <dbReference type="NCBI Taxonomy" id="94328"/>
    <lineage>
        <taxon>Eukaryota</taxon>
        <taxon>Viridiplantae</taxon>
        <taxon>Streptophyta</taxon>
        <taxon>Embryophyta</taxon>
        <taxon>Tracheophyta</taxon>
        <taxon>Spermatophyta</taxon>
        <taxon>Magnoliopsida</taxon>
        <taxon>Liliopsida</taxon>
        <taxon>Zingiberales</taxon>
        <taxon>Zingiberaceae</taxon>
        <taxon>Zingiber</taxon>
    </lineage>
</organism>
<feature type="compositionally biased region" description="Polar residues" evidence="1">
    <location>
        <begin position="68"/>
        <end position="81"/>
    </location>
</feature>
<sequence>MAIFPQPQPQPYPYGSYFASFSSRHYSPASSTYYSTPPSPPPAPAPAPAPAPIQPYYDRASGYGAPSAPTSYLTGSSTYDNNPKGGSGKIGTVTGLVVGSVDGTAGGLVLEERLKHEEEKIPNRVQNDYSARVNYSQRSRLSEFEWDVVQMHLYGPKCSEI</sequence>
<dbReference type="EMBL" id="JACMSC010000004">
    <property type="protein sequence ID" value="KAG6523554.1"/>
    <property type="molecule type" value="Genomic_DNA"/>
</dbReference>
<feature type="region of interest" description="Disordered" evidence="1">
    <location>
        <begin position="67"/>
        <end position="86"/>
    </location>
</feature>
<protein>
    <submittedName>
        <fullName evidence="2">Uncharacterized protein</fullName>
    </submittedName>
</protein>
<feature type="region of interest" description="Disordered" evidence="1">
    <location>
        <begin position="26"/>
        <end position="62"/>
    </location>
</feature>
<evidence type="ECO:0000256" key="1">
    <source>
        <dbReference type="SAM" id="MobiDB-lite"/>
    </source>
</evidence>
<evidence type="ECO:0000313" key="2">
    <source>
        <dbReference type="EMBL" id="KAG6523554.1"/>
    </source>
</evidence>
<proteinExistence type="predicted"/>
<accession>A0A8J5HLD4</accession>
<feature type="compositionally biased region" description="Pro residues" evidence="1">
    <location>
        <begin position="37"/>
        <end position="53"/>
    </location>
</feature>
<dbReference type="Proteomes" id="UP000734854">
    <property type="component" value="Unassembled WGS sequence"/>
</dbReference>
<name>A0A8J5HLD4_ZINOF</name>